<organism evidence="2 3">
    <name type="scientific">Macrosiphum euphorbiae</name>
    <name type="common">potato aphid</name>
    <dbReference type="NCBI Taxonomy" id="13131"/>
    <lineage>
        <taxon>Eukaryota</taxon>
        <taxon>Metazoa</taxon>
        <taxon>Ecdysozoa</taxon>
        <taxon>Arthropoda</taxon>
        <taxon>Hexapoda</taxon>
        <taxon>Insecta</taxon>
        <taxon>Pterygota</taxon>
        <taxon>Neoptera</taxon>
        <taxon>Paraneoptera</taxon>
        <taxon>Hemiptera</taxon>
        <taxon>Sternorrhyncha</taxon>
        <taxon>Aphidomorpha</taxon>
        <taxon>Aphidoidea</taxon>
        <taxon>Aphididae</taxon>
        <taxon>Macrosiphini</taxon>
        <taxon>Macrosiphum</taxon>
    </lineage>
</organism>
<reference evidence="2 3" key="1">
    <citation type="submission" date="2023-01" db="EMBL/GenBank/DDBJ databases">
        <authorList>
            <person name="Whitehead M."/>
        </authorList>
    </citation>
    <scope>NUCLEOTIDE SEQUENCE [LARGE SCALE GENOMIC DNA]</scope>
</reference>
<gene>
    <name evidence="2" type="ORF">MEUPH1_LOCUS20628</name>
</gene>
<protein>
    <submittedName>
        <fullName evidence="2">Uncharacterized protein</fullName>
    </submittedName>
</protein>
<feature type="transmembrane region" description="Helical" evidence="1">
    <location>
        <begin position="27"/>
        <end position="45"/>
    </location>
</feature>
<dbReference type="EMBL" id="CARXXK010000004">
    <property type="protein sequence ID" value="CAI6365989.1"/>
    <property type="molecule type" value="Genomic_DNA"/>
</dbReference>
<proteinExistence type="predicted"/>
<evidence type="ECO:0000313" key="2">
    <source>
        <dbReference type="EMBL" id="CAI6365989.1"/>
    </source>
</evidence>
<name>A0AAV0XBT1_9HEMI</name>
<comment type="caution">
    <text evidence="2">The sequence shown here is derived from an EMBL/GenBank/DDBJ whole genome shotgun (WGS) entry which is preliminary data.</text>
</comment>
<dbReference type="AlphaFoldDB" id="A0AAV0XBT1"/>
<keyword evidence="1" id="KW-0812">Transmembrane</keyword>
<dbReference type="Proteomes" id="UP001160148">
    <property type="component" value="Unassembled WGS sequence"/>
</dbReference>
<evidence type="ECO:0000313" key="3">
    <source>
        <dbReference type="Proteomes" id="UP001160148"/>
    </source>
</evidence>
<keyword evidence="3" id="KW-1185">Reference proteome</keyword>
<accession>A0AAV0XBT1</accession>
<evidence type="ECO:0000256" key="1">
    <source>
        <dbReference type="SAM" id="Phobius"/>
    </source>
</evidence>
<sequence length="102" mass="11770">MTFISKIKMVMSPGIIVDTFRVKRTSIFTMPLLLVVISIVFMFVPKVPLETGVEMKCESEIIFIVHTDTVQQNTHNTSMFNDENNDELITCKVRLNNIIKKY</sequence>
<keyword evidence="1" id="KW-0472">Membrane</keyword>
<keyword evidence="1" id="KW-1133">Transmembrane helix</keyword>